<proteinExistence type="predicted"/>
<evidence type="ECO:0000313" key="2">
    <source>
        <dbReference type="EMBL" id="OJT13509.1"/>
    </source>
</evidence>
<organism evidence="2 3">
    <name type="scientific">Trametes pubescens</name>
    <name type="common">White-rot fungus</name>
    <dbReference type="NCBI Taxonomy" id="154538"/>
    <lineage>
        <taxon>Eukaryota</taxon>
        <taxon>Fungi</taxon>
        <taxon>Dikarya</taxon>
        <taxon>Basidiomycota</taxon>
        <taxon>Agaricomycotina</taxon>
        <taxon>Agaricomycetes</taxon>
        <taxon>Polyporales</taxon>
        <taxon>Polyporaceae</taxon>
        <taxon>Trametes</taxon>
    </lineage>
</organism>
<comment type="caution">
    <text evidence="2">The sequence shown here is derived from an EMBL/GenBank/DDBJ whole genome shotgun (WGS) entry which is preliminary data.</text>
</comment>
<name>A0A1M2W0W2_TRAPU</name>
<dbReference type="Proteomes" id="UP000184267">
    <property type="component" value="Unassembled WGS sequence"/>
</dbReference>
<dbReference type="EMBL" id="MNAD01000399">
    <property type="protein sequence ID" value="OJT13509.1"/>
    <property type="molecule type" value="Genomic_DNA"/>
</dbReference>
<accession>A0A1M2W0W2</accession>
<keyword evidence="3" id="KW-1185">Reference proteome</keyword>
<dbReference type="OrthoDB" id="10546596at2759"/>
<feature type="compositionally biased region" description="Polar residues" evidence="1">
    <location>
        <begin position="325"/>
        <end position="334"/>
    </location>
</feature>
<reference evidence="2 3" key="1">
    <citation type="submission" date="2016-10" db="EMBL/GenBank/DDBJ databases">
        <title>Genome sequence of the basidiomycete white-rot fungus Trametes pubescens.</title>
        <authorList>
            <person name="Makela M.R."/>
            <person name="Granchi Z."/>
            <person name="Peng M."/>
            <person name="De Vries R.P."/>
            <person name="Grigoriev I."/>
            <person name="Riley R."/>
            <person name="Hilden K."/>
        </authorList>
    </citation>
    <scope>NUCLEOTIDE SEQUENCE [LARGE SCALE GENOMIC DNA]</scope>
    <source>
        <strain evidence="2 3">FBCC735</strain>
    </source>
</reference>
<protein>
    <submittedName>
        <fullName evidence="2">Uncharacterized protein</fullName>
    </submittedName>
</protein>
<feature type="compositionally biased region" description="Acidic residues" evidence="1">
    <location>
        <begin position="167"/>
        <end position="179"/>
    </location>
</feature>
<evidence type="ECO:0000256" key="1">
    <source>
        <dbReference type="SAM" id="MobiDB-lite"/>
    </source>
</evidence>
<dbReference type="OMA" id="RREHEMY"/>
<feature type="compositionally biased region" description="Basic and acidic residues" evidence="1">
    <location>
        <begin position="335"/>
        <end position="344"/>
    </location>
</feature>
<evidence type="ECO:0000313" key="3">
    <source>
        <dbReference type="Proteomes" id="UP000184267"/>
    </source>
</evidence>
<dbReference type="AlphaFoldDB" id="A0A1M2W0W2"/>
<gene>
    <name evidence="2" type="ORF">TRAPUB_9931</name>
</gene>
<feature type="region of interest" description="Disordered" evidence="1">
    <location>
        <begin position="325"/>
        <end position="368"/>
    </location>
</feature>
<feature type="region of interest" description="Disordered" evidence="1">
    <location>
        <begin position="478"/>
        <end position="507"/>
    </location>
</feature>
<sequence>MTTPLPSKRRREFMDQSPEALQRDLKRQQFNFHRASPKTPADEAVDARSIPLDVGRLDMDYRYQQTLRLSFLLAQLRHYEAGYYIPWTQSLTYELALYKWKTDNTITCLVFGPQGVVHDFPPPQPTSDTVRSNELAGHPSWVLDKIDQPKDTQAGPASALSRGDQLSDQDDDGVPGEDMDTFVSDINREARMALNKTLKGRRRVIPDFLGILVEGRMDKDLVRRENIIFSVEIKPVINNPSRRITANAKLLRGQVKTQAAYILSQNKKDDDVAPVIVAYGIYWTYAEITKSGSARLLLMTLEKGAILSPPAAVVDILKELKKLASDTSKSPSQEGSKKKERGSAEDAEPGSQGAAEPAGNETADPEEQDHEEIYMEQLLTAVGTFSEQEITSELCRVLEENQAGIQLGSWESKYALTLIGQRIQYLYPDLWRDPVPEKKGPFVLGKSLAQSIMESKIWNRERNAQLEKEVHELEVKLKTATDTAAGTSAGKSSGKGAEKGKAKEGGK</sequence>
<feature type="compositionally biased region" description="Basic and acidic residues" evidence="1">
    <location>
        <begin position="496"/>
        <end position="507"/>
    </location>
</feature>
<feature type="compositionally biased region" description="Low complexity" evidence="1">
    <location>
        <begin position="480"/>
        <end position="495"/>
    </location>
</feature>
<feature type="region of interest" description="Disordered" evidence="1">
    <location>
        <begin position="141"/>
        <end position="179"/>
    </location>
</feature>